<accession>A0A330L4H9</accession>
<dbReference type="InParanoid" id="A0A330L4H9"/>
<sequence>MKKRKDPAAVALGRKGGKKGGPARAAKLTAEERSESARKAVQARWKKAKEKDLSS</sequence>
<feature type="region of interest" description="Disordered" evidence="1">
    <location>
        <begin position="1"/>
        <end position="55"/>
    </location>
</feature>
<evidence type="ECO:0000256" key="1">
    <source>
        <dbReference type="SAM" id="MobiDB-lite"/>
    </source>
</evidence>
<organism evidence="2 3">
    <name type="scientific">Nitrospira lenta</name>
    <dbReference type="NCBI Taxonomy" id="1436998"/>
    <lineage>
        <taxon>Bacteria</taxon>
        <taxon>Pseudomonadati</taxon>
        <taxon>Nitrospirota</taxon>
        <taxon>Nitrospiria</taxon>
        <taxon>Nitrospirales</taxon>
        <taxon>Nitrospiraceae</taxon>
        <taxon>Nitrospira</taxon>
    </lineage>
</organism>
<feature type="compositionally biased region" description="Basic and acidic residues" evidence="1">
    <location>
        <begin position="29"/>
        <end position="38"/>
    </location>
</feature>
<name>A0A330L4H9_9BACT</name>
<keyword evidence="3" id="KW-1185">Reference proteome</keyword>
<dbReference type="RefSeq" id="WP_181416765.1">
    <property type="nucleotide sequence ID" value="NZ_OUNR01000012.1"/>
</dbReference>
<reference evidence="3" key="1">
    <citation type="submission" date="2018-04" db="EMBL/GenBank/DDBJ databases">
        <authorList>
            <person name="Lucker S."/>
            <person name="Sakoula D."/>
        </authorList>
    </citation>
    <scope>NUCLEOTIDE SEQUENCE [LARGE SCALE GENOMIC DNA]</scope>
</reference>
<dbReference type="Proteomes" id="UP000248168">
    <property type="component" value="Unassembled WGS sequence"/>
</dbReference>
<dbReference type="EMBL" id="OUNR01000012">
    <property type="protein sequence ID" value="SPP64728.1"/>
    <property type="molecule type" value="Genomic_DNA"/>
</dbReference>
<evidence type="ECO:0000313" key="2">
    <source>
        <dbReference type="EMBL" id="SPP64728.1"/>
    </source>
</evidence>
<proteinExistence type="predicted"/>
<dbReference type="AlphaFoldDB" id="A0A330L4H9"/>
<gene>
    <name evidence="2" type="ORF">NITLEN_20368</name>
</gene>
<evidence type="ECO:0000313" key="3">
    <source>
        <dbReference type="Proteomes" id="UP000248168"/>
    </source>
</evidence>
<protein>
    <submittedName>
        <fullName evidence="2">Histone H1.2</fullName>
    </submittedName>
</protein>